<reference evidence="1" key="1">
    <citation type="submission" date="2021-01" db="EMBL/GenBank/DDBJ databases">
        <title>Genomic Encyclopedia of Type Strains, Phase IV (KMG-IV): sequencing the most valuable type-strain genomes for metagenomic binning, comparative biology and taxonomic classification.</title>
        <authorList>
            <person name="Goeker M."/>
        </authorList>
    </citation>
    <scope>NUCLEOTIDE SEQUENCE</scope>
    <source>
        <strain evidence="1">DSM 21943</strain>
    </source>
</reference>
<keyword evidence="2" id="KW-1185">Reference proteome</keyword>
<accession>A0ABS2SXQ3</accession>
<sequence length="86" mass="10306">MTNNEKAYRLLEEIRASLIVLIEEKPFLSYREIVERVLKLEGESQFDEAMKNELWHTVYLHQDVCQFEPMSKQNIAFLKKVKDGFR</sequence>
<dbReference type="RefSeq" id="WP_204467012.1">
    <property type="nucleotide sequence ID" value="NZ_JAFBCV010000010.1"/>
</dbReference>
<evidence type="ECO:0000313" key="2">
    <source>
        <dbReference type="Proteomes" id="UP001179280"/>
    </source>
</evidence>
<proteinExistence type="predicted"/>
<name>A0ABS2SXQ3_9BACI</name>
<dbReference type="EMBL" id="JAFBCV010000010">
    <property type="protein sequence ID" value="MBM7839801.1"/>
    <property type="molecule type" value="Genomic_DNA"/>
</dbReference>
<comment type="caution">
    <text evidence="1">The sequence shown here is derived from an EMBL/GenBank/DDBJ whole genome shotgun (WGS) entry which is preliminary data.</text>
</comment>
<organism evidence="1 2">
    <name type="scientific">Shouchella xiaoxiensis</name>
    <dbReference type="NCBI Taxonomy" id="766895"/>
    <lineage>
        <taxon>Bacteria</taxon>
        <taxon>Bacillati</taxon>
        <taxon>Bacillota</taxon>
        <taxon>Bacilli</taxon>
        <taxon>Bacillales</taxon>
        <taxon>Bacillaceae</taxon>
        <taxon>Shouchella</taxon>
    </lineage>
</organism>
<gene>
    <name evidence="1" type="ORF">JOC54_003081</name>
</gene>
<dbReference type="Proteomes" id="UP001179280">
    <property type="component" value="Unassembled WGS sequence"/>
</dbReference>
<protein>
    <submittedName>
        <fullName evidence="1">Uncharacterized protein</fullName>
    </submittedName>
</protein>
<evidence type="ECO:0000313" key="1">
    <source>
        <dbReference type="EMBL" id="MBM7839801.1"/>
    </source>
</evidence>